<protein>
    <submittedName>
        <fullName evidence="1">Uncharacterized protein</fullName>
    </submittedName>
</protein>
<name>A0A552X4T3_9GAMM</name>
<gene>
    <name evidence="1" type="ORF">FM042_04060</name>
</gene>
<accession>A0A552X4T3</accession>
<comment type="caution">
    <text evidence="1">The sequence shown here is derived from an EMBL/GenBank/DDBJ whole genome shotgun (WGS) entry which is preliminary data.</text>
</comment>
<dbReference type="EMBL" id="VJWL01000001">
    <property type="protein sequence ID" value="TRW50030.1"/>
    <property type="molecule type" value="Genomic_DNA"/>
</dbReference>
<dbReference type="AlphaFoldDB" id="A0A552X4T3"/>
<dbReference type="OrthoDB" id="6400137at2"/>
<organism evidence="1 2">
    <name type="scientific">Aliidiomarina halalkaliphila</name>
    <dbReference type="NCBI Taxonomy" id="2593535"/>
    <lineage>
        <taxon>Bacteria</taxon>
        <taxon>Pseudomonadati</taxon>
        <taxon>Pseudomonadota</taxon>
        <taxon>Gammaproteobacteria</taxon>
        <taxon>Alteromonadales</taxon>
        <taxon>Idiomarinaceae</taxon>
        <taxon>Aliidiomarina</taxon>
    </lineage>
</organism>
<evidence type="ECO:0000313" key="1">
    <source>
        <dbReference type="EMBL" id="TRW50030.1"/>
    </source>
</evidence>
<dbReference type="Proteomes" id="UP000320359">
    <property type="component" value="Unassembled WGS sequence"/>
</dbReference>
<keyword evidence="2" id="KW-1185">Reference proteome</keyword>
<dbReference type="RefSeq" id="WP_143234583.1">
    <property type="nucleotide sequence ID" value="NZ_VJWL01000001.1"/>
</dbReference>
<sequence>MDVVIPEHPINPVQVEERPYFYSNGSKQHHHQVRQGRPFGFICVHPRATRVQFCQYAARMHGEQQASSYSLQGFAQWYLPEQRNLLIQSLLLEPEQKGFQIDLRIAWSQQAIRIWFIPCRLQQLYFRCGWVRPLSTHQSFAGVSGNVSVSSSSSSLRKA</sequence>
<proteinExistence type="predicted"/>
<reference evidence="1 2" key="1">
    <citation type="submission" date="2019-07" db="EMBL/GenBank/DDBJ databases">
        <authorList>
            <person name="Yang M."/>
            <person name="Zhao D."/>
            <person name="Xiang H."/>
        </authorList>
    </citation>
    <scope>NUCLEOTIDE SEQUENCE [LARGE SCALE GENOMIC DNA]</scope>
    <source>
        <strain evidence="1 2">IM1326</strain>
    </source>
</reference>
<evidence type="ECO:0000313" key="2">
    <source>
        <dbReference type="Proteomes" id="UP000320359"/>
    </source>
</evidence>